<evidence type="ECO:0000256" key="5">
    <source>
        <dbReference type="ARBA" id="ARBA00022777"/>
    </source>
</evidence>
<protein>
    <submittedName>
        <fullName evidence="10">Diacylglycerol kinase family protein</fullName>
    </submittedName>
</protein>
<dbReference type="GO" id="GO:0008654">
    <property type="term" value="P:phospholipid biosynthetic process"/>
    <property type="evidence" value="ECO:0007669"/>
    <property type="project" value="UniProtKB-KW"/>
</dbReference>
<evidence type="ECO:0000313" key="10">
    <source>
        <dbReference type="EMBL" id="MDI5969118.1"/>
    </source>
</evidence>
<sequence>MAEPGTASPQHALIIANPTAGTTGPQLIEEVAALCRSRLPGVRLHLTTRQGDAVRQVRQACSGTGPAAPPDLVVAVGGDGTVREVVEGLAGSTAALFIVPAGTGNSGYRMLWGERPWRAALLAVLGAAGEPSGAARLRGLDLARLAETGAKVFLGACSGVIAEALVTARSIPLTGRQRYAAAFQRTAEAFTPYPGRVTVDGQVLHEGPTVLANVGGGRYRGGEFLVLPHSVPDDGLLDVCVVGGEVAPTRVPELTRHAEHVTLPGVAYGRGRRIVVERLDGEPLRFEHDGELQPLTGPRMTLEVLPGALTAWGAAVFDQAVV</sequence>
<proteinExistence type="inferred from homology"/>
<organism evidence="10">
    <name type="scientific">Streptantibioticus silvisoli</name>
    <dbReference type="NCBI Taxonomy" id="2705255"/>
    <lineage>
        <taxon>Bacteria</taxon>
        <taxon>Bacillati</taxon>
        <taxon>Actinomycetota</taxon>
        <taxon>Actinomycetes</taxon>
        <taxon>Kitasatosporales</taxon>
        <taxon>Streptomycetaceae</taxon>
        <taxon>Streptantibioticus</taxon>
    </lineage>
</organism>
<name>A0AA90K7P3_9ACTN</name>
<dbReference type="SUPFAM" id="SSF111331">
    <property type="entry name" value="NAD kinase/diacylglycerol kinase-like"/>
    <property type="match status" value="1"/>
</dbReference>
<keyword evidence="4" id="KW-0547">Nucleotide-binding</keyword>
<keyword evidence="5 10" id="KW-0418">Kinase</keyword>
<dbReference type="RefSeq" id="WP_282698561.1">
    <property type="nucleotide sequence ID" value="NZ_JABXJJ020000008.1"/>
</dbReference>
<evidence type="ECO:0000256" key="8">
    <source>
        <dbReference type="ARBA" id="ARBA00023264"/>
    </source>
</evidence>
<dbReference type="SMART" id="SM00046">
    <property type="entry name" value="DAGKc"/>
    <property type="match status" value="1"/>
</dbReference>
<dbReference type="GO" id="GO:0016301">
    <property type="term" value="F:kinase activity"/>
    <property type="evidence" value="ECO:0007669"/>
    <property type="project" value="UniProtKB-KW"/>
</dbReference>
<comment type="caution">
    <text evidence="10">The sequence shown here is derived from an EMBL/GenBank/DDBJ whole genome shotgun (WGS) entry which is preliminary data.</text>
</comment>
<feature type="domain" description="DAGKc" evidence="9">
    <location>
        <begin position="7"/>
        <end position="141"/>
    </location>
</feature>
<keyword evidence="7" id="KW-0594">Phospholipid biosynthesis</keyword>
<dbReference type="PANTHER" id="PTHR12358">
    <property type="entry name" value="SPHINGOSINE KINASE"/>
    <property type="match status" value="1"/>
</dbReference>
<evidence type="ECO:0000256" key="2">
    <source>
        <dbReference type="ARBA" id="ARBA00005983"/>
    </source>
</evidence>
<comment type="similarity">
    <text evidence="2">Belongs to the diacylglycerol/lipid kinase family.</text>
</comment>
<dbReference type="InterPro" id="IPR045540">
    <property type="entry name" value="YegS/DAGK_C"/>
</dbReference>
<dbReference type="InterPro" id="IPR050187">
    <property type="entry name" value="Lipid_Phosphate_FormReg"/>
</dbReference>
<keyword evidence="6" id="KW-0067">ATP-binding</keyword>
<dbReference type="Pfam" id="PF19279">
    <property type="entry name" value="YegS_C"/>
    <property type="match status" value="1"/>
</dbReference>
<evidence type="ECO:0000256" key="6">
    <source>
        <dbReference type="ARBA" id="ARBA00022840"/>
    </source>
</evidence>
<gene>
    <name evidence="10" type="ORF">POF50_007125</name>
</gene>
<dbReference type="InterPro" id="IPR016064">
    <property type="entry name" value="NAD/diacylglycerol_kinase_sf"/>
</dbReference>
<dbReference type="Pfam" id="PF00781">
    <property type="entry name" value="DAGK_cat"/>
    <property type="match status" value="1"/>
</dbReference>
<dbReference type="InterPro" id="IPR017438">
    <property type="entry name" value="ATP-NAD_kinase_N"/>
</dbReference>
<dbReference type="GO" id="GO:0005524">
    <property type="term" value="F:ATP binding"/>
    <property type="evidence" value="ECO:0007669"/>
    <property type="project" value="UniProtKB-KW"/>
</dbReference>
<evidence type="ECO:0000256" key="7">
    <source>
        <dbReference type="ARBA" id="ARBA00023209"/>
    </source>
</evidence>
<dbReference type="InterPro" id="IPR001206">
    <property type="entry name" value="Diacylglycerol_kinase_cat_dom"/>
</dbReference>
<dbReference type="Gene3D" id="3.40.50.10330">
    <property type="entry name" value="Probable inorganic polyphosphate/atp-NAD kinase, domain 1"/>
    <property type="match status" value="1"/>
</dbReference>
<keyword evidence="7" id="KW-0444">Lipid biosynthesis</keyword>
<dbReference type="AlphaFoldDB" id="A0AA90K7P3"/>
<keyword evidence="3" id="KW-0808">Transferase</keyword>
<keyword evidence="8" id="KW-1208">Phospholipid metabolism</keyword>
<evidence type="ECO:0000256" key="3">
    <source>
        <dbReference type="ARBA" id="ARBA00022679"/>
    </source>
</evidence>
<evidence type="ECO:0000256" key="1">
    <source>
        <dbReference type="ARBA" id="ARBA00001946"/>
    </source>
</evidence>
<dbReference type="EMBL" id="JABXJJ020000008">
    <property type="protein sequence ID" value="MDI5969118.1"/>
    <property type="molecule type" value="Genomic_DNA"/>
</dbReference>
<evidence type="ECO:0000256" key="4">
    <source>
        <dbReference type="ARBA" id="ARBA00022741"/>
    </source>
</evidence>
<comment type="cofactor">
    <cofactor evidence="1">
        <name>Mg(2+)</name>
        <dbReference type="ChEBI" id="CHEBI:18420"/>
    </cofactor>
</comment>
<evidence type="ECO:0000259" key="9">
    <source>
        <dbReference type="PROSITE" id="PS50146"/>
    </source>
</evidence>
<dbReference type="PANTHER" id="PTHR12358:SF54">
    <property type="entry name" value="SPHINGOSINE KINASE RELATED PROTEIN"/>
    <property type="match status" value="1"/>
</dbReference>
<dbReference type="PROSITE" id="PS50146">
    <property type="entry name" value="DAGK"/>
    <property type="match status" value="1"/>
</dbReference>
<reference evidence="10" key="1">
    <citation type="submission" date="2023-05" db="EMBL/GenBank/DDBJ databases">
        <title>Streptantibioticus silvisoli sp. nov., acidotolerant actinomycetes 1 from pine litter.</title>
        <authorList>
            <person name="Swiecimska M."/>
            <person name="Golinska P."/>
            <person name="Sangal V."/>
            <person name="Wachnowicz B."/>
            <person name="Goodfellow M."/>
        </authorList>
    </citation>
    <scope>NUCLEOTIDE SEQUENCE</scope>
    <source>
        <strain evidence="10">SL13</strain>
    </source>
</reference>
<keyword evidence="7" id="KW-0443">Lipid metabolism</keyword>
<dbReference type="Gene3D" id="2.60.200.40">
    <property type="match status" value="1"/>
</dbReference>
<accession>A0AA90K7P3</accession>